<evidence type="ECO:0000313" key="3">
    <source>
        <dbReference type="Proteomes" id="UP001501138"/>
    </source>
</evidence>
<comment type="caution">
    <text evidence="2">The sequence shown here is derived from an EMBL/GenBank/DDBJ whole genome shotgun (WGS) entry which is preliminary data.</text>
</comment>
<gene>
    <name evidence="2" type="ORF">GCM10009809_16980</name>
</gene>
<dbReference type="Proteomes" id="UP001501138">
    <property type="component" value="Unassembled WGS sequence"/>
</dbReference>
<keyword evidence="1" id="KW-0812">Transmembrane</keyword>
<protein>
    <submittedName>
        <fullName evidence="2">Uncharacterized protein</fullName>
    </submittedName>
</protein>
<feature type="transmembrane region" description="Helical" evidence="1">
    <location>
        <begin position="43"/>
        <end position="62"/>
    </location>
</feature>
<proteinExistence type="predicted"/>
<organism evidence="2 3">
    <name type="scientific">Isoptericola hypogeus</name>
    <dbReference type="NCBI Taxonomy" id="300179"/>
    <lineage>
        <taxon>Bacteria</taxon>
        <taxon>Bacillati</taxon>
        <taxon>Actinomycetota</taxon>
        <taxon>Actinomycetes</taxon>
        <taxon>Micrococcales</taxon>
        <taxon>Promicromonosporaceae</taxon>
        <taxon>Isoptericola</taxon>
    </lineage>
</organism>
<evidence type="ECO:0000256" key="1">
    <source>
        <dbReference type="SAM" id="Phobius"/>
    </source>
</evidence>
<name>A0ABN2JBK8_9MICO</name>
<accession>A0ABN2JBK8</accession>
<dbReference type="EMBL" id="BAAAPM010000003">
    <property type="protein sequence ID" value="GAA1721907.1"/>
    <property type="molecule type" value="Genomic_DNA"/>
</dbReference>
<keyword evidence="3" id="KW-1185">Reference proteome</keyword>
<keyword evidence="1" id="KW-1133">Transmembrane helix</keyword>
<keyword evidence="1" id="KW-0472">Membrane</keyword>
<sequence>MMAELEALDPARDLRAPGREDDDALAAILGTDRRSRRRVSRPALVASAAAAAVVAVAVGVTLTSTLGAPPAYATWTPVPAELTPAQAAERAEPCGTAAHEIVDGPDGSQVVEVPVDPVLTEVRGEYAYVILAGDGAVTQCFVTTPADGPQDVVTTDAVLPGAAAVPGPGEVTTLESGTASWSGSGSGDGALTSAFGRAGDDVAAIELTLDDGRAVQASVDDGWWAVWAPGDASLGTEAVVTRTDGTTAKVALDGS</sequence>
<evidence type="ECO:0000313" key="2">
    <source>
        <dbReference type="EMBL" id="GAA1721907.1"/>
    </source>
</evidence>
<reference evidence="2 3" key="1">
    <citation type="journal article" date="2019" name="Int. J. Syst. Evol. Microbiol.">
        <title>The Global Catalogue of Microorganisms (GCM) 10K type strain sequencing project: providing services to taxonomists for standard genome sequencing and annotation.</title>
        <authorList>
            <consortium name="The Broad Institute Genomics Platform"/>
            <consortium name="The Broad Institute Genome Sequencing Center for Infectious Disease"/>
            <person name="Wu L."/>
            <person name="Ma J."/>
        </authorList>
    </citation>
    <scope>NUCLEOTIDE SEQUENCE [LARGE SCALE GENOMIC DNA]</scope>
    <source>
        <strain evidence="2 3">JCM 15589</strain>
    </source>
</reference>